<dbReference type="Gene3D" id="2.60.120.620">
    <property type="entry name" value="q2cbj1_9rhob like domain"/>
    <property type="match status" value="1"/>
</dbReference>
<evidence type="ECO:0008006" key="3">
    <source>
        <dbReference type="Google" id="ProtNLM"/>
    </source>
</evidence>
<organism evidence="1 2">
    <name type="scientific">Dactylosporangium darangshiense</name>
    <dbReference type="NCBI Taxonomy" id="579108"/>
    <lineage>
        <taxon>Bacteria</taxon>
        <taxon>Bacillati</taxon>
        <taxon>Actinomycetota</taxon>
        <taxon>Actinomycetes</taxon>
        <taxon>Micromonosporales</taxon>
        <taxon>Micromonosporaceae</taxon>
        <taxon>Dactylosporangium</taxon>
    </lineage>
</organism>
<protein>
    <recommendedName>
        <fullName evidence="3">Prolyl 4-hydroxylase alpha subunit Fe(2+) 2OG dioxygenase domain-containing protein</fullName>
    </recommendedName>
</protein>
<keyword evidence="2" id="KW-1185">Reference proteome</keyword>
<dbReference type="Proteomes" id="UP001500620">
    <property type="component" value="Unassembled WGS sequence"/>
</dbReference>
<gene>
    <name evidence="1" type="ORF">GCM10022255_054450</name>
</gene>
<proteinExistence type="predicted"/>
<comment type="caution">
    <text evidence="1">The sequence shown here is derived from an EMBL/GenBank/DDBJ whole genome shotgun (WGS) entry which is preliminary data.</text>
</comment>
<dbReference type="EMBL" id="BAABAT010000016">
    <property type="protein sequence ID" value="GAA4253469.1"/>
    <property type="molecule type" value="Genomic_DNA"/>
</dbReference>
<accession>A0ABP8DDN4</accession>
<dbReference type="SUPFAM" id="SSF51197">
    <property type="entry name" value="Clavaminate synthase-like"/>
    <property type="match status" value="1"/>
</dbReference>
<sequence length="279" mass="31846">MVSSTLAPVTGVRMDPHFFRFDERSEFDPEPVLDVLQGRRLGVIFRDVIPPAVREDMTARFWNSPGLTRRTGEPSYHVGAYHWNKPIDTYLAETGKVVQDVMGVLDVADSPWHWFRDRMNTRLSRDGARLRLAEMNGETACPALVRAWHKEGEYALEPHEDEAQCRDPRQAGFEVQQVLRYEVCATNMCIEHGSGGRLVLWNLRPDDESRRRFGIEHSGFSYPPETLDGFDRLTVDIRPGDVYVFNGRHVHAVDATIGNRTAVSFLLGFIDDETVVTWT</sequence>
<evidence type="ECO:0000313" key="1">
    <source>
        <dbReference type="EMBL" id="GAA4253469.1"/>
    </source>
</evidence>
<name>A0ABP8DDN4_9ACTN</name>
<evidence type="ECO:0000313" key="2">
    <source>
        <dbReference type="Proteomes" id="UP001500620"/>
    </source>
</evidence>
<reference evidence="2" key="1">
    <citation type="journal article" date="2019" name="Int. J. Syst. Evol. Microbiol.">
        <title>The Global Catalogue of Microorganisms (GCM) 10K type strain sequencing project: providing services to taxonomists for standard genome sequencing and annotation.</title>
        <authorList>
            <consortium name="The Broad Institute Genomics Platform"/>
            <consortium name="The Broad Institute Genome Sequencing Center for Infectious Disease"/>
            <person name="Wu L."/>
            <person name="Ma J."/>
        </authorList>
    </citation>
    <scope>NUCLEOTIDE SEQUENCE [LARGE SCALE GENOMIC DNA]</scope>
    <source>
        <strain evidence="2">JCM 17441</strain>
    </source>
</reference>